<reference evidence="2 3" key="1">
    <citation type="submission" date="2020-08" db="EMBL/GenBank/DDBJ databases">
        <authorList>
            <person name="Hejnol A."/>
        </authorList>
    </citation>
    <scope>NUCLEOTIDE SEQUENCE [LARGE SCALE GENOMIC DNA]</scope>
</reference>
<feature type="transmembrane region" description="Helical" evidence="1">
    <location>
        <begin position="44"/>
        <end position="63"/>
    </location>
</feature>
<keyword evidence="1" id="KW-0812">Transmembrane</keyword>
<evidence type="ECO:0000313" key="2">
    <source>
        <dbReference type="EMBL" id="CAD5113773.1"/>
    </source>
</evidence>
<dbReference type="OrthoDB" id="6288640at2759"/>
<keyword evidence="3" id="KW-1185">Reference proteome</keyword>
<name>A0A7I8VCY6_9ANNE</name>
<protein>
    <submittedName>
        <fullName evidence="2">Uncharacterized protein</fullName>
    </submittedName>
</protein>
<dbReference type="EMBL" id="CAJFCJ010000004">
    <property type="protein sequence ID" value="CAD5113773.1"/>
    <property type="molecule type" value="Genomic_DNA"/>
</dbReference>
<gene>
    <name evidence="2" type="ORF">DGYR_LOCUS2708</name>
</gene>
<keyword evidence="1" id="KW-1133">Transmembrane helix</keyword>
<dbReference type="Proteomes" id="UP000549394">
    <property type="component" value="Unassembled WGS sequence"/>
</dbReference>
<keyword evidence="1" id="KW-0472">Membrane</keyword>
<proteinExistence type="predicted"/>
<comment type="caution">
    <text evidence="2">The sequence shown here is derived from an EMBL/GenBank/DDBJ whole genome shotgun (WGS) entry which is preliminary data.</text>
</comment>
<evidence type="ECO:0000256" key="1">
    <source>
        <dbReference type="SAM" id="Phobius"/>
    </source>
</evidence>
<organism evidence="2 3">
    <name type="scientific">Dimorphilus gyrociliatus</name>
    <dbReference type="NCBI Taxonomy" id="2664684"/>
    <lineage>
        <taxon>Eukaryota</taxon>
        <taxon>Metazoa</taxon>
        <taxon>Spiralia</taxon>
        <taxon>Lophotrochozoa</taxon>
        <taxon>Annelida</taxon>
        <taxon>Polychaeta</taxon>
        <taxon>Polychaeta incertae sedis</taxon>
        <taxon>Dinophilidae</taxon>
        <taxon>Dimorphilus</taxon>
    </lineage>
</organism>
<evidence type="ECO:0000313" key="3">
    <source>
        <dbReference type="Proteomes" id="UP000549394"/>
    </source>
</evidence>
<dbReference type="AlphaFoldDB" id="A0A7I8VCY6"/>
<sequence>MQTSTESVERSSINLIIPISTQTTGTNRREEEPSALYSPAVPNLIILTVVLLSVLLAVAIGLIRRRLKKFKTEIDSSFLDRYRHIYEPLAAGPADEYDNTFVGVSVPLLQDNTKI</sequence>
<accession>A0A7I8VCY6</accession>